<dbReference type="Pfam" id="PF18758">
    <property type="entry name" value="KDZ"/>
    <property type="match status" value="1"/>
</dbReference>
<evidence type="ECO:0000313" key="4">
    <source>
        <dbReference type="Proteomes" id="UP001163846"/>
    </source>
</evidence>
<dbReference type="InterPro" id="IPR040521">
    <property type="entry name" value="KDZ"/>
</dbReference>
<dbReference type="CDD" id="cd19757">
    <property type="entry name" value="Bbox1"/>
    <property type="match status" value="1"/>
</dbReference>
<reference evidence="3" key="1">
    <citation type="submission" date="2022-08" db="EMBL/GenBank/DDBJ databases">
        <authorList>
            <consortium name="DOE Joint Genome Institute"/>
            <person name="Min B."/>
            <person name="Riley R."/>
            <person name="Sierra-Patev S."/>
            <person name="Naranjo-Ortiz M."/>
            <person name="Looney B."/>
            <person name="Konkel Z."/>
            <person name="Slot J.C."/>
            <person name="Sakamoto Y."/>
            <person name="Steenwyk J.L."/>
            <person name="Rokas A."/>
            <person name="Carro J."/>
            <person name="Camarero S."/>
            <person name="Ferreira P."/>
            <person name="Molpeceres G."/>
            <person name="Ruiz-Duenas F.J."/>
            <person name="Serrano A."/>
            <person name="Henrissat B."/>
            <person name="Drula E."/>
            <person name="Hughes K.W."/>
            <person name="Mata J.L."/>
            <person name="Ishikawa N.K."/>
            <person name="Vargas-Isla R."/>
            <person name="Ushijima S."/>
            <person name="Smith C.A."/>
            <person name="Ahrendt S."/>
            <person name="Andreopoulos W."/>
            <person name="He G."/>
            <person name="Labutti K."/>
            <person name="Lipzen A."/>
            <person name="Ng V."/>
            <person name="Sandor L."/>
            <person name="Barry K."/>
            <person name="Martinez A.T."/>
            <person name="Xiao Y."/>
            <person name="Gibbons J.G."/>
            <person name="Terashima K."/>
            <person name="Hibbett D.S."/>
            <person name="Grigoriev I.V."/>
        </authorList>
    </citation>
    <scope>NUCLEOTIDE SEQUENCE</scope>
    <source>
        <strain evidence="3">TFB9207</strain>
    </source>
</reference>
<dbReference type="Proteomes" id="UP001163846">
    <property type="component" value="Unassembled WGS sequence"/>
</dbReference>
<protein>
    <recommendedName>
        <fullName evidence="2">CxC2-like cysteine cluster KDZ transposase-associated domain-containing protein</fullName>
    </recommendedName>
</protein>
<name>A0AA38NZZ2_9AGAR</name>
<feature type="domain" description="CxC2-like cysteine cluster KDZ transposase-associated" evidence="2">
    <location>
        <begin position="190"/>
        <end position="298"/>
    </location>
</feature>
<feature type="region of interest" description="Disordered" evidence="1">
    <location>
        <begin position="897"/>
        <end position="961"/>
    </location>
</feature>
<dbReference type="PANTHER" id="PTHR33104">
    <property type="entry name" value="SI:DKEY-29D5.2"/>
    <property type="match status" value="1"/>
</dbReference>
<feature type="compositionally biased region" description="Acidic residues" evidence="1">
    <location>
        <begin position="1091"/>
        <end position="1134"/>
    </location>
</feature>
<dbReference type="InterPro" id="IPR041457">
    <property type="entry name" value="CxC2_KDZ-assoc"/>
</dbReference>
<keyword evidence="4" id="KW-1185">Reference proteome</keyword>
<dbReference type="PANTHER" id="PTHR33104:SF2">
    <property type="entry name" value="CXC3 LIKE CYSTEINE CLUSTER DOMAIN-CONTAINING PROTEIN"/>
    <property type="match status" value="1"/>
</dbReference>
<feature type="compositionally biased region" description="Basic and acidic residues" evidence="1">
    <location>
        <begin position="917"/>
        <end position="930"/>
    </location>
</feature>
<feature type="region of interest" description="Disordered" evidence="1">
    <location>
        <begin position="1077"/>
        <end position="1134"/>
    </location>
</feature>
<evidence type="ECO:0000259" key="2">
    <source>
        <dbReference type="Pfam" id="PF18803"/>
    </source>
</evidence>
<evidence type="ECO:0000313" key="3">
    <source>
        <dbReference type="EMBL" id="KAJ3833754.1"/>
    </source>
</evidence>
<proteinExistence type="predicted"/>
<comment type="caution">
    <text evidence="3">The sequence shown here is derived from an EMBL/GenBank/DDBJ whole genome shotgun (WGS) entry which is preliminary data.</text>
</comment>
<organism evidence="3 4">
    <name type="scientific">Lentinula raphanica</name>
    <dbReference type="NCBI Taxonomy" id="153919"/>
    <lineage>
        <taxon>Eukaryota</taxon>
        <taxon>Fungi</taxon>
        <taxon>Dikarya</taxon>
        <taxon>Basidiomycota</taxon>
        <taxon>Agaricomycotina</taxon>
        <taxon>Agaricomycetes</taxon>
        <taxon>Agaricomycetidae</taxon>
        <taxon>Agaricales</taxon>
        <taxon>Marasmiineae</taxon>
        <taxon>Omphalotaceae</taxon>
        <taxon>Lentinula</taxon>
    </lineage>
</organism>
<dbReference type="Pfam" id="PF18803">
    <property type="entry name" value="CxC2"/>
    <property type="match status" value="1"/>
</dbReference>
<dbReference type="AlphaFoldDB" id="A0AA38NZZ2"/>
<accession>A0AA38NZZ2</accession>
<evidence type="ECO:0000256" key="1">
    <source>
        <dbReference type="SAM" id="MobiDB-lite"/>
    </source>
</evidence>
<gene>
    <name evidence="3" type="ORF">F5878DRAFT_665382</name>
</gene>
<dbReference type="EMBL" id="MU806640">
    <property type="protein sequence ID" value="KAJ3833754.1"/>
    <property type="molecule type" value="Genomic_DNA"/>
</dbReference>
<sequence length="1134" mass="129105">MASLKKFSLSSLLSTTPVQIDELSTDGRRIKRKAAFAMLPSPVKKKKGPSESSETTTDFINDILNNLNNVDEFYYVPDSSKVTNVESLLVAAAMKVRRRYLTSDQPLLEWRAHADSYLAEMIRNEGRGDGDLELCFRCRVKGHDREPLFRCMECFSGDLVCEECCRETHKDRPLDIIERWNGDFFEKIALRDIGVSIQLGHASNETCFNPRTVQDFTVIHTNGIHTIRLSYCNCPNRATAGEWYQQLLRRQWFPSTHLDPQTAATYQCLNMFHVLTLQGKVTTYDFYAGLEKLTDNTGVKNLRDRYRAFSRMMKEWRHLKMAKRAGRGNDAERTLAETRTGEMGIACPACPRPGVNLPNDWEQAPASKKYLYWIYFAIDACFRLKRRLVSSEKNDPDLDSGGSYFTEDSLFRQYLLSVTDQQEMSTCTGLSALDHANTKFSRGYATTGVGLGVCARHEFIQRNGVVDLQKGERYANMDYAFASLLRHHSPALTKVISYDIACQWHKNLIQRVKSLPSLVRTDLSLQKLRFAIPKLHIHGHQLTCQLKFSLNWLWGAGRTDGEGVERPWAHLGPIATSTRDMGPGSRHGTMNDHFGHWNWVKMTGLGSLLFKRARTAIEELHVQQESLKEFTEGKGSDTTEWERMIVRWEAEYSKPQNERDPSVVNPYELPKTGLTENDVRLHLTEAEAQEAQRGSLGIHDIGPTAFMSQLLEFEDQQRVLRLDIKENSFATAAQKTELTERRTRMMRLLGRLRAIQTLYMPAASHFLANRHVDNEKIEHVEDIPIVFPSTLSPEDRVSGCRTGLLDTEDQLRDAQLRAALNSLRNHLHIKFRLLTYRRSNVKAQGAITKSQALLKRNQRQIDCDVMKYRDAWRSLEILRGAGKSGWKKLRAGDVRMMGDAEDGPLGMKRKRVGKAKRAQDAARRAARESGVDEGDSDGNSSTESDAEHSHSTKLGHARSQVGEGFRETSWIWKEAGTGKVIDEKVLEEFVRVEWSKTRARVCRWKEEVNLLAEETRRVLVTLEYEAKVWEGRVEYNGPLAEGKDDGHLEGVRAYALSQARVFRSLADNFGKTWKSLSKQAQEDGAGNREEEGMDMEVSSDQEQVEDGMEGASEDEEEQEAVEFGLDDEEMLDDI</sequence>
<feature type="compositionally biased region" description="Basic residues" evidence="1">
    <location>
        <begin position="907"/>
        <end position="916"/>
    </location>
</feature>